<dbReference type="Proteomes" id="UP000094197">
    <property type="component" value="Chromosome 1"/>
</dbReference>
<proteinExistence type="predicted"/>
<dbReference type="AlphaFoldDB" id="A0A1D7UVU7"/>
<keyword evidence="1" id="KW-0223">Dioxygenase</keyword>
<keyword evidence="2" id="KW-1185">Reference proteome</keyword>
<dbReference type="Gene3D" id="2.60.120.620">
    <property type="entry name" value="q2cbj1_9rhob like domain"/>
    <property type="match status" value="1"/>
</dbReference>
<dbReference type="GO" id="GO:0051213">
    <property type="term" value="F:dioxygenase activity"/>
    <property type="evidence" value="ECO:0007669"/>
    <property type="project" value="UniProtKB-KW"/>
</dbReference>
<dbReference type="EMBL" id="CP015217">
    <property type="protein sequence ID" value="AOP33673.1"/>
    <property type="molecule type" value="Genomic_DNA"/>
</dbReference>
<organism evidence="1 2">
    <name type="scientific">Leptospira tipperaryensis</name>
    <dbReference type="NCBI Taxonomy" id="2564040"/>
    <lineage>
        <taxon>Bacteria</taxon>
        <taxon>Pseudomonadati</taxon>
        <taxon>Spirochaetota</taxon>
        <taxon>Spirochaetia</taxon>
        <taxon>Leptospirales</taxon>
        <taxon>Leptospiraceae</taxon>
        <taxon>Leptospira</taxon>
    </lineage>
</organism>
<dbReference type="OrthoDB" id="338949at2"/>
<name>A0A1D7UVU7_9LEPT</name>
<reference evidence="1 2" key="1">
    <citation type="submission" date="2016-04" db="EMBL/GenBank/DDBJ databases">
        <title>Complete genome seqeunce of Leptospira alstonii serovar Room22.</title>
        <authorList>
            <person name="Nally J.E."/>
            <person name="Bayles D.O."/>
            <person name="Hurley D."/>
            <person name="Fanning S."/>
            <person name="McMahon B.J."/>
            <person name="Arent Z."/>
        </authorList>
    </citation>
    <scope>NUCLEOTIDE SEQUENCE [LARGE SCALE GENOMIC DNA]</scope>
    <source>
        <strain evidence="1 2">GWTS #1</strain>
    </source>
</reference>
<keyword evidence="1" id="KW-0560">Oxidoreductase</keyword>
<dbReference type="InterPro" id="IPR030975">
    <property type="entry name" value="SpoChoClust_3"/>
</dbReference>
<accession>A0A1D7UVU7</accession>
<evidence type="ECO:0000313" key="1">
    <source>
        <dbReference type="EMBL" id="AOP33673.1"/>
    </source>
</evidence>
<dbReference type="KEGG" id="laj:A0128_07355"/>
<protein>
    <submittedName>
        <fullName evidence="1">Phytanoyl-CoA dioxygenase</fullName>
    </submittedName>
</protein>
<sequence length="298" mass="33953">MRDNQVVKKIKKNGYSSGDSLILTESQHQELERIIDRLFEDSSAKIDHSSNAPVLLSLIGVDPRLDILLEEILTHESVKSVLSGILGDDYKIWEISARYSEPGDNGLGLHQDAWGQMNLAFALNNQRSSEGSTSFLNGSHVLPRWANFISWARPSVANLFTVPLTLSDSDYAFFINKTWHSRRKNRGSAVKKILLFGFFPNGGKYKPLYQDVIQKINPSCNELIHRLNLDEGILKLDEGFVKVVSKTNPESVPYSAEIENRLLLNFLTPFVYFRVILIESFFRPLRMGFSIFKLLFKR</sequence>
<dbReference type="NCBIfam" id="TIGR04436">
    <property type="entry name" value="SpoChoClust_3"/>
    <property type="match status" value="1"/>
</dbReference>
<gene>
    <name evidence="1" type="ORF">A0128_07355</name>
</gene>
<dbReference type="RefSeq" id="WP_069606908.1">
    <property type="nucleotide sequence ID" value="NZ_CP015217.1"/>
</dbReference>
<evidence type="ECO:0000313" key="2">
    <source>
        <dbReference type="Proteomes" id="UP000094197"/>
    </source>
</evidence>
<dbReference type="SUPFAM" id="SSF51197">
    <property type="entry name" value="Clavaminate synthase-like"/>
    <property type="match status" value="1"/>
</dbReference>